<comment type="similarity">
    <text evidence="1">Belongs to the JHDM3 histone demethylase family.</text>
</comment>
<dbReference type="InterPro" id="IPR003349">
    <property type="entry name" value="JmjN"/>
</dbReference>
<feature type="compositionally biased region" description="Polar residues" evidence="7">
    <location>
        <begin position="596"/>
        <end position="623"/>
    </location>
</feature>
<comment type="catalytic activity">
    <reaction evidence="6">
        <text>N(6),N(6),N(6)-trimethyl-L-lysyl(9)-[histone H3] + 2 2-oxoglutarate + 2 O2 = N(6)-methyl-L-lysyl(9)-[histone H3] + 2 formaldehyde + 2 succinate + 2 CO2</text>
        <dbReference type="Rhea" id="RHEA:60200"/>
        <dbReference type="Rhea" id="RHEA-COMP:15538"/>
        <dbReference type="Rhea" id="RHEA-COMP:15542"/>
        <dbReference type="ChEBI" id="CHEBI:15379"/>
        <dbReference type="ChEBI" id="CHEBI:16526"/>
        <dbReference type="ChEBI" id="CHEBI:16810"/>
        <dbReference type="ChEBI" id="CHEBI:16842"/>
        <dbReference type="ChEBI" id="CHEBI:30031"/>
        <dbReference type="ChEBI" id="CHEBI:61929"/>
        <dbReference type="ChEBI" id="CHEBI:61961"/>
        <dbReference type="EC" id="1.14.11.66"/>
    </reaction>
</comment>
<dbReference type="Pfam" id="PF13832">
    <property type="entry name" value="zf-HC5HC2H_2"/>
    <property type="match status" value="1"/>
</dbReference>
<evidence type="ECO:0000256" key="3">
    <source>
        <dbReference type="ARBA" id="ARBA00022723"/>
    </source>
</evidence>
<keyword evidence="4" id="KW-0863">Zinc-finger</keyword>
<dbReference type="InterPro" id="IPR034732">
    <property type="entry name" value="EPHD"/>
</dbReference>
<dbReference type="PANTHER" id="PTHR10694:SF7">
    <property type="entry name" value="[HISTONE H3]-TRIMETHYL-L-LYSINE(9) DEMETHYLASE"/>
    <property type="match status" value="1"/>
</dbReference>
<feature type="domain" description="JmjN" evidence="8">
    <location>
        <begin position="29"/>
        <end position="70"/>
    </location>
</feature>
<dbReference type="Gene3D" id="2.60.120.650">
    <property type="entry name" value="Cupin"/>
    <property type="match status" value="2"/>
</dbReference>
<dbReference type="EC" id="1.14.11.66" evidence="2"/>
<keyword evidence="12" id="KW-1185">Reference proteome</keyword>
<evidence type="ECO:0000259" key="9">
    <source>
        <dbReference type="PROSITE" id="PS51184"/>
    </source>
</evidence>
<dbReference type="PROSITE" id="PS51184">
    <property type="entry name" value="JMJC"/>
    <property type="match status" value="1"/>
</dbReference>
<dbReference type="Pfam" id="PF02375">
    <property type="entry name" value="JmjN"/>
    <property type="match status" value="1"/>
</dbReference>
<feature type="compositionally biased region" description="Basic and acidic residues" evidence="7">
    <location>
        <begin position="543"/>
        <end position="552"/>
    </location>
</feature>
<evidence type="ECO:0000256" key="6">
    <source>
        <dbReference type="ARBA" id="ARBA00049349"/>
    </source>
</evidence>
<dbReference type="GO" id="GO:0140684">
    <property type="term" value="F:histone H3K9me2/H3K9me3 demethylase activity"/>
    <property type="evidence" value="ECO:0007669"/>
    <property type="project" value="UniProtKB-EC"/>
</dbReference>
<feature type="compositionally biased region" description="Acidic residues" evidence="7">
    <location>
        <begin position="484"/>
        <end position="498"/>
    </location>
</feature>
<dbReference type="Proteomes" id="UP001212841">
    <property type="component" value="Unassembled WGS sequence"/>
</dbReference>
<dbReference type="CDD" id="cd15571">
    <property type="entry name" value="ePHD"/>
    <property type="match status" value="1"/>
</dbReference>
<feature type="region of interest" description="Disordered" evidence="7">
    <location>
        <begin position="593"/>
        <end position="642"/>
    </location>
</feature>
<feature type="compositionally biased region" description="Polar residues" evidence="7">
    <location>
        <begin position="827"/>
        <end position="840"/>
    </location>
</feature>
<accession>A0AAD5SIL5</accession>
<dbReference type="GO" id="GO:0005634">
    <property type="term" value="C:nucleus"/>
    <property type="evidence" value="ECO:0007669"/>
    <property type="project" value="TreeGrafter"/>
</dbReference>
<feature type="region of interest" description="Disordered" evidence="7">
    <location>
        <begin position="483"/>
        <end position="564"/>
    </location>
</feature>
<dbReference type="InterPro" id="IPR001965">
    <property type="entry name" value="Znf_PHD"/>
</dbReference>
<feature type="domain" description="JmjC" evidence="9">
    <location>
        <begin position="302"/>
        <end position="464"/>
    </location>
</feature>
<dbReference type="SMART" id="SM00249">
    <property type="entry name" value="PHD"/>
    <property type="match status" value="1"/>
</dbReference>
<reference evidence="11" key="1">
    <citation type="submission" date="2020-05" db="EMBL/GenBank/DDBJ databases">
        <title>Phylogenomic resolution of chytrid fungi.</title>
        <authorList>
            <person name="Stajich J.E."/>
            <person name="Amses K."/>
            <person name="Simmons R."/>
            <person name="Seto K."/>
            <person name="Myers J."/>
            <person name="Bonds A."/>
            <person name="Quandt C.A."/>
            <person name="Barry K."/>
            <person name="Liu P."/>
            <person name="Grigoriev I."/>
            <person name="Longcore J.E."/>
            <person name="James T.Y."/>
        </authorList>
    </citation>
    <scope>NUCLEOTIDE SEQUENCE</scope>
    <source>
        <strain evidence="11">JEL0318</strain>
    </source>
</reference>
<evidence type="ECO:0000313" key="11">
    <source>
        <dbReference type="EMBL" id="KAJ3056230.1"/>
    </source>
</evidence>
<dbReference type="InterPro" id="IPR003347">
    <property type="entry name" value="JmjC_dom"/>
</dbReference>
<dbReference type="InterPro" id="IPR013083">
    <property type="entry name" value="Znf_RING/FYVE/PHD"/>
</dbReference>
<evidence type="ECO:0000256" key="5">
    <source>
        <dbReference type="ARBA" id="ARBA00022833"/>
    </source>
</evidence>
<evidence type="ECO:0000256" key="7">
    <source>
        <dbReference type="SAM" id="MobiDB-lite"/>
    </source>
</evidence>
<feature type="region of interest" description="Disordered" evidence="7">
    <location>
        <begin position="827"/>
        <end position="888"/>
    </location>
</feature>
<keyword evidence="3" id="KW-0479">Metal-binding</keyword>
<feature type="compositionally biased region" description="Basic residues" evidence="7">
    <location>
        <begin position="144"/>
        <end position="153"/>
    </location>
</feature>
<evidence type="ECO:0000259" key="10">
    <source>
        <dbReference type="PROSITE" id="PS51805"/>
    </source>
</evidence>
<evidence type="ECO:0000256" key="1">
    <source>
        <dbReference type="ARBA" id="ARBA00009711"/>
    </source>
</evidence>
<dbReference type="PANTHER" id="PTHR10694">
    <property type="entry name" value="LYSINE-SPECIFIC DEMETHYLASE"/>
    <property type="match status" value="1"/>
</dbReference>
<dbReference type="Pfam" id="PF02373">
    <property type="entry name" value="JmjC"/>
    <property type="match status" value="1"/>
</dbReference>
<keyword evidence="5" id="KW-0862">Zinc</keyword>
<feature type="compositionally biased region" description="Polar residues" evidence="7">
    <location>
        <begin position="193"/>
        <end position="216"/>
    </location>
</feature>
<dbReference type="EMBL" id="JADGJD010000041">
    <property type="protein sequence ID" value="KAJ3056230.1"/>
    <property type="molecule type" value="Genomic_DNA"/>
</dbReference>
<feature type="domain" description="PHD-type" evidence="10">
    <location>
        <begin position="597"/>
        <end position="744"/>
    </location>
</feature>
<dbReference type="Gene3D" id="3.30.40.10">
    <property type="entry name" value="Zinc/RING finger domain, C3HC4 (zinc finger)"/>
    <property type="match status" value="1"/>
</dbReference>
<dbReference type="GO" id="GO:0000785">
    <property type="term" value="C:chromatin"/>
    <property type="evidence" value="ECO:0007669"/>
    <property type="project" value="TreeGrafter"/>
</dbReference>
<organism evidence="11 12">
    <name type="scientific">Rhizophlyctis rosea</name>
    <dbReference type="NCBI Taxonomy" id="64517"/>
    <lineage>
        <taxon>Eukaryota</taxon>
        <taxon>Fungi</taxon>
        <taxon>Fungi incertae sedis</taxon>
        <taxon>Chytridiomycota</taxon>
        <taxon>Chytridiomycota incertae sedis</taxon>
        <taxon>Chytridiomycetes</taxon>
        <taxon>Rhizophlyctidales</taxon>
        <taxon>Rhizophlyctidaceae</taxon>
        <taxon>Rhizophlyctis</taxon>
    </lineage>
</organism>
<evidence type="ECO:0000313" key="12">
    <source>
        <dbReference type="Proteomes" id="UP001212841"/>
    </source>
</evidence>
<dbReference type="GO" id="GO:0010468">
    <property type="term" value="P:regulation of gene expression"/>
    <property type="evidence" value="ECO:0007669"/>
    <property type="project" value="TreeGrafter"/>
</dbReference>
<evidence type="ECO:0000256" key="2">
    <source>
        <dbReference type="ARBA" id="ARBA00012900"/>
    </source>
</evidence>
<dbReference type="SMART" id="SM00558">
    <property type="entry name" value="JmjC"/>
    <property type="match status" value="1"/>
</dbReference>
<gene>
    <name evidence="11" type="ORF">HK097_007713</name>
</gene>
<proteinExistence type="inferred from homology"/>
<dbReference type="PROSITE" id="PS51183">
    <property type="entry name" value="JMJN"/>
    <property type="match status" value="1"/>
</dbReference>
<dbReference type="AlphaFoldDB" id="A0AAD5SIL5"/>
<sequence length="905" mass="100612">MAATAIDADIPGAAFGTLEPDHFFEPDGIPVFKPTMDQFKDFRQFMKAVEPYGHAAGIIKIIPPAEWTQSLNDVKPGLRKVRIRKPISQEINGGGLPAGAYHQINMEQRRAYTVQEWYDRAQSLEYAPPSFNAEGKILSQPTPKFRKRDRKKVKTDAPNNTTQDEEVEPTPAEPIPSDPTPDQTAAQHAFPTPNASPERQTQPKTDTAPETANGNLPPSPPDFHNGTTEAGSPPPSVSPNNPRKRRREQSDDGDADILFDLASTSDGYTDSRCAELERFYWRNITYMAPMYGADFLGSLFEEKRENPWNPAHLDNLLNKVNVKVPGVNDPYLYFGMWKATFAWHVEDMDLYSINYIHFGAPKQWYSIPPNQRARFELVARGLFADEAHKCPEFLRHKMSIISPKKLAANHVPVHRLVQRAGEFVITFPYGYHQGYNLGFNCAESVNFALDSWVEIGKKASYCRCVGDSVKLDVAQFFGEKKEDADLEEAEEEEEEEEEKATKVTPRRRKRKSTEGEEVRTPAKRSKTTPDSKPVRHPRRRSPKKDVKEEEKSQGSVGEPKSEPKRTAVRIRIQLPAAKCELCQWSDNDGLLPVLDNATSEGQSETSPEASETKPENNQSQTNEPHVGTDGSSADARVPQTTAPTRWAHKSCATWIPETSVQRHRTDGEKEVIVGLDDIPKARWALKCDICKRNGASKNQLKRGACIQCAKGRCVRSYHVTCAIEAKLFMEEVNGVKTCYCPTHDTRAEEQRRREKEDLLRREACGVHVGSVVLVKSHGTFYEGTVQEVFANNSRLRVSFMEGPEQIVPMTSVKTNFFFIKPDATISDTSKGGTPQLSEAASSGGDRDAQMVQAHDAGTDARGPEAGAPTEFDTPPGAGAEVSHPGPPYAEAAIPSLQSTAAMIVV</sequence>
<dbReference type="SUPFAM" id="SSF51197">
    <property type="entry name" value="Clavaminate synthase-like"/>
    <property type="match status" value="1"/>
</dbReference>
<evidence type="ECO:0000259" key="8">
    <source>
        <dbReference type="PROSITE" id="PS51183"/>
    </source>
</evidence>
<name>A0AAD5SIL5_9FUNG</name>
<dbReference type="SMART" id="SM00545">
    <property type="entry name" value="JmjN"/>
    <property type="match status" value="1"/>
</dbReference>
<dbReference type="GO" id="GO:0051864">
    <property type="term" value="F:histone H3K36 demethylase activity"/>
    <property type="evidence" value="ECO:0007669"/>
    <property type="project" value="TreeGrafter"/>
</dbReference>
<feature type="region of interest" description="Disordered" evidence="7">
    <location>
        <begin position="132"/>
        <end position="256"/>
    </location>
</feature>
<protein>
    <recommendedName>
        <fullName evidence="2">[histone H3]-trimethyl-L-lysine(9) demethylase</fullName>
        <ecNumber evidence="2">1.14.11.66</ecNumber>
    </recommendedName>
</protein>
<evidence type="ECO:0000256" key="4">
    <source>
        <dbReference type="ARBA" id="ARBA00022771"/>
    </source>
</evidence>
<dbReference type="PROSITE" id="PS51805">
    <property type="entry name" value="EPHD"/>
    <property type="match status" value="1"/>
</dbReference>
<comment type="caution">
    <text evidence="11">The sequence shown here is derived from an EMBL/GenBank/DDBJ whole genome shotgun (WGS) entry which is preliminary data.</text>
</comment>
<dbReference type="GO" id="GO:0008270">
    <property type="term" value="F:zinc ion binding"/>
    <property type="evidence" value="ECO:0007669"/>
    <property type="project" value="UniProtKB-KW"/>
</dbReference>